<gene>
    <name evidence="5" type="ORF">LZ11_00486</name>
</gene>
<dbReference type="Pfam" id="PF00005">
    <property type="entry name" value="ABC_tran"/>
    <property type="match status" value="1"/>
</dbReference>
<name>A0A5S5AWT8_9FIRM</name>
<dbReference type="GO" id="GO:0016887">
    <property type="term" value="F:ATP hydrolysis activity"/>
    <property type="evidence" value="ECO:0007669"/>
    <property type="project" value="InterPro"/>
</dbReference>
<organism evidence="5 6">
    <name type="scientific">Thermosediminibacter litoriperuensis</name>
    <dbReference type="NCBI Taxonomy" id="291989"/>
    <lineage>
        <taxon>Bacteria</taxon>
        <taxon>Bacillati</taxon>
        <taxon>Bacillota</taxon>
        <taxon>Clostridia</taxon>
        <taxon>Thermosediminibacterales</taxon>
        <taxon>Thermosediminibacteraceae</taxon>
        <taxon>Thermosediminibacter</taxon>
    </lineage>
</organism>
<protein>
    <submittedName>
        <fullName evidence="5">Amino acid/amide ABC transporter ATP-binding protein 1 (HAAT family)</fullName>
    </submittedName>
</protein>
<dbReference type="SUPFAM" id="SSF52540">
    <property type="entry name" value="P-loop containing nucleoside triphosphate hydrolases"/>
    <property type="match status" value="1"/>
</dbReference>
<dbReference type="GO" id="GO:0005886">
    <property type="term" value="C:plasma membrane"/>
    <property type="evidence" value="ECO:0007669"/>
    <property type="project" value="TreeGrafter"/>
</dbReference>
<reference evidence="5 6" key="1">
    <citation type="submission" date="2019-07" db="EMBL/GenBank/DDBJ databases">
        <title>Genomic Encyclopedia of Type Strains, Phase I: the one thousand microbial genomes (KMG-I) project.</title>
        <authorList>
            <person name="Kyrpides N."/>
        </authorList>
    </citation>
    <scope>NUCLEOTIDE SEQUENCE [LARGE SCALE GENOMIC DNA]</scope>
    <source>
        <strain evidence="5 6">DSM 16647</strain>
    </source>
</reference>
<feature type="domain" description="ABC transporter" evidence="4">
    <location>
        <begin position="8"/>
        <end position="240"/>
    </location>
</feature>
<dbReference type="AlphaFoldDB" id="A0A5S5AWT8"/>
<evidence type="ECO:0000256" key="3">
    <source>
        <dbReference type="ARBA" id="ARBA00022840"/>
    </source>
</evidence>
<dbReference type="InterPro" id="IPR003593">
    <property type="entry name" value="AAA+_ATPase"/>
</dbReference>
<evidence type="ECO:0000256" key="1">
    <source>
        <dbReference type="ARBA" id="ARBA00022448"/>
    </source>
</evidence>
<dbReference type="EMBL" id="VNHO01000004">
    <property type="protein sequence ID" value="TYP57828.1"/>
    <property type="molecule type" value="Genomic_DNA"/>
</dbReference>
<comment type="caution">
    <text evidence="5">The sequence shown here is derived from an EMBL/GenBank/DDBJ whole genome shotgun (WGS) entry which is preliminary data.</text>
</comment>
<keyword evidence="1" id="KW-0813">Transport</keyword>
<accession>A0A5S5AWT8</accession>
<dbReference type="PANTHER" id="PTHR45772">
    <property type="entry name" value="CONSERVED COMPONENT OF ABC TRANSPORTER FOR NATURAL AMINO ACIDS-RELATED"/>
    <property type="match status" value="1"/>
</dbReference>
<dbReference type="InterPro" id="IPR051120">
    <property type="entry name" value="ABC_AA/LPS_Transport"/>
</dbReference>
<dbReference type="SMART" id="SM00382">
    <property type="entry name" value="AAA"/>
    <property type="match status" value="1"/>
</dbReference>
<dbReference type="InterPro" id="IPR003439">
    <property type="entry name" value="ABC_transporter-like_ATP-bd"/>
</dbReference>
<keyword evidence="6" id="KW-1185">Reference proteome</keyword>
<dbReference type="Pfam" id="PF12399">
    <property type="entry name" value="BCA_ABC_TP_C"/>
    <property type="match status" value="1"/>
</dbReference>
<evidence type="ECO:0000313" key="5">
    <source>
        <dbReference type="EMBL" id="TYP57828.1"/>
    </source>
</evidence>
<proteinExistence type="predicted"/>
<dbReference type="GO" id="GO:0005524">
    <property type="term" value="F:ATP binding"/>
    <property type="evidence" value="ECO:0007669"/>
    <property type="project" value="UniProtKB-KW"/>
</dbReference>
<dbReference type="Proteomes" id="UP000322294">
    <property type="component" value="Unassembled WGS sequence"/>
</dbReference>
<dbReference type="InterPro" id="IPR032823">
    <property type="entry name" value="BCA_ABC_TP_C"/>
</dbReference>
<keyword evidence="2" id="KW-0547">Nucleotide-binding</keyword>
<dbReference type="InterPro" id="IPR027417">
    <property type="entry name" value="P-loop_NTPase"/>
</dbReference>
<evidence type="ECO:0000259" key="4">
    <source>
        <dbReference type="PROSITE" id="PS50893"/>
    </source>
</evidence>
<evidence type="ECO:0000313" key="6">
    <source>
        <dbReference type="Proteomes" id="UP000322294"/>
    </source>
</evidence>
<keyword evidence="3 5" id="KW-0067">ATP-binding</keyword>
<dbReference type="Gene3D" id="3.40.50.300">
    <property type="entry name" value="P-loop containing nucleotide triphosphate hydrolases"/>
    <property type="match status" value="1"/>
</dbReference>
<dbReference type="FunFam" id="3.40.50.300:FF:000421">
    <property type="entry name" value="Branched-chain amino acid ABC transporter ATP-binding protein"/>
    <property type="match status" value="1"/>
</dbReference>
<evidence type="ECO:0000256" key="2">
    <source>
        <dbReference type="ARBA" id="ARBA00022741"/>
    </source>
</evidence>
<sequence length="253" mass="27902">MFMQEPMLEVQNVTMKFGSLIANEDVSFSVHKGEIVSLIGPNGAGKTTLFNCITGFYRPYAGRIYFQGRDITGRPPHEITAMGLTRTFQIVKPLKEMTVKENVLTGAFLRASSRKEAEKIAEEVLEMTSLSGKKDMPAGSLTIADKKRLEIARALATGPKMVMLDEAMAGLNQTEIKEAMELCLNLKNRGITLLIVEHIMEAIMPISDRVVVLNAGKKIADASPEEVTSNEEVIKAYLGERYHAKSKKSEHGV</sequence>
<dbReference type="PROSITE" id="PS50893">
    <property type="entry name" value="ABC_TRANSPORTER_2"/>
    <property type="match status" value="1"/>
</dbReference>
<dbReference type="CDD" id="cd03219">
    <property type="entry name" value="ABC_Mj1267_LivG_branched"/>
    <property type="match status" value="1"/>
</dbReference>